<evidence type="ECO:0000313" key="3">
    <source>
        <dbReference type="EMBL" id="GAA1999539.1"/>
    </source>
</evidence>
<dbReference type="PANTHER" id="PTHR43244:SF1">
    <property type="entry name" value="5,10-METHYLENETETRAHYDROMETHANOPTERIN REDUCTASE"/>
    <property type="match status" value="1"/>
</dbReference>
<keyword evidence="1" id="KW-0560">Oxidoreductase</keyword>
<reference evidence="3 4" key="1">
    <citation type="journal article" date="2019" name="Int. J. Syst. Evol. Microbiol.">
        <title>The Global Catalogue of Microorganisms (GCM) 10K type strain sequencing project: providing services to taxonomists for standard genome sequencing and annotation.</title>
        <authorList>
            <consortium name="The Broad Institute Genomics Platform"/>
            <consortium name="The Broad Institute Genome Sequencing Center for Infectious Disease"/>
            <person name="Wu L."/>
            <person name="Ma J."/>
        </authorList>
    </citation>
    <scope>NUCLEOTIDE SEQUENCE [LARGE SCALE GENOMIC DNA]</scope>
    <source>
        <strain evidence="3 4">JCM 14546</strain>
    </source>
</reference>
<evidence type="ECO:0000313" key="4">
    <source>
        <dbReference type="Proteomes" id="UP001500755"/>
    </source>
</evidence>
<dbReference type="InterPro" id="IPR011251">
    <property type="entry name" value="Luciferase-like_dom"/>
</dbReference>
<dbReference type="InterPro" id="IPR050564">
    <property type="entry name" value="F420-G6PD/mer"/>
</dbReference>
<dbReference type="PANTHER" id="PTHR43244">
    <property type="match status" value="1"/>
</dbReference>
<dbReference type="InterPro" id="IPR036661">
    <property type="entry name" value="Luciferase-like_sf"/>
</dbReference>
<proteinExistence type="predicted"/>
<dbReference type="SUPFAM" id="SSF51679">
    <property type="entry name" value="Bacterial luciferase-like"/>
    <property type="match status" value="1"/>
</dbReference>
<protein>
    <submittedName>
        <fullName evidence="3">TIGR03885 family FMN-dependent LLM class oxidoreductase</fullName>
    </submittedName>
</protein>
<gene>
    <name evidence="3" type="ORF">GCM10009755_03880</name>
</gene>
<comment type="caution">
    <text evidence="3">The sequence shown here is derived from an EMBL/GenBank/DDBJ whole genome shotgun (WGS) entry which is preliminary data.</text>
</comment>
<dbReference type="NCBIfam" id="TIGR03557">
    <property type="entry name" value="F420_G6P_family"/>
    <property type="match status" value="1"/>
</dbReference>
<accession>A0ABN2T5W2</accession>
<dbReference type="NCBIfam" id="TIGR03885">
    <property type="entry name" value="flavin_revert"/>
    <property type="match status" value="1"/>
</dbReference>
<evidence type="ECO:0000259" key="2">
    <source>
        <dbReference type="Pfam" id="PF00296"/>
    </source>
</evidence>
<dbReference type="Pfam" id="PF00296">
    <property type="entry name" value="Bac_luciferase"/>
    <property type="match status" value="1"/>
</dbReference>
<organism evidence="3 4">
    <name type="scientific">Brevibacterium samyangense</name>
    <dbReference type="NCBI Taxonomy" id="366888"/>
    <lineage>
        <taxon>Bacteria</taxon>
        <taxon>Bacillati</taxon>
        <taxon>Actinomycetota</taxon>
        <taxon>Actinomycetes</taxon>
        <taxon>Micrococcales</taxon>
        <taxon>Brevibacteriaceae</taxon>
        <taxon>Brevibacterium</taxon>
    </lineage>
</organism>
<dbReference type="EMBL" id="BAAANO010000004">
    <property type="protein sequence ID" value="GAA1999539.1"/>
    <property type="molecule type" value="Genomic_DNA"/>
</dbReference>
<keyword evidence="4" id="KW-1185">Reference proteome</keyword>
<feature type="domain" description="Luciferase-like" evidence="2">
    <location>
        <begin position="10"/>
        <end position="291"/>
    </location>
</feature>
<dbReference type="RefSeq" id="WP_344306480.1">
    <property type="nucleotide sequence ID" value="NZ_BAAANO010000004.1"/>
</dbReference>
<evidence type="ECO:0000256" key="1">
    <source>
        <dbReference type="ARBA" id="ARBA00023002"/>
    </source>
</evidence>
<name>A0ABN2T5W2_9MICO</name>
<dbReference type="InterPro" id="IPR023907">
    <property type="entry name" value="Non-F420_Flavin_OxRdtase"/>
</dbReference>
<dbReference type="Gene3D" id="3.20.20.30">
    <property type="entry name" value="Luciferase-like domain"/>
    <property type="match status" value="1"/>
</dbReference>
<dbReference type="Proteomes" id="UP001500755">
    <property type="component" value="Unassembled WGS sequence"/>
</dbReference>
<dbReference type="CDD" id="cd01097">
    <property type="entry name" value="Tetrahydromethanopterin_reductase"/>
    <property type="match status" value="1"/>
</dbReference>
<dbReference type="InterPro" id="IPR019945">
    <property type="entry name" value="F420_G6P_DH-rel"/>
</dbReference>
<sequence length="324" mass="35296">MTVIGFPVSHEQLAPDAALDALRAAESAGFAAALCSDHANPWSRAQGHSGAAWPWLGAALATTGLRIGVVTSPGGRYHPAVLAQQAATLGQMFPARFWMAPGTGEYLNESITGEPWPRPEIRGRRLVESVDVIRRLFAGECVTHDGLVTVVDAEVWDRPSEPVPLLAPVVGVSSAERAAQWADGLLTLNQPVEVLRDLLAAYRESGGRGPACLQVHLSWAETEGHAEAIALDQWRNNVVSPPVTWDLATVDHFEALGPRTTADQVRESVRVSADLSRHRDWILEYAELGFDEIYLHHVGQDQSAFVETFGNRVLPDLRDEEVTR</sequence>